<organism evidence="3 4">
    <name type="scientific">Pseudonocardia halophobica</name>
    <dbReference type="NCBI Taxonomy" id="29401"/>
    <lineage>
        <taxon>Bacteria</taxon>
        <taxon>Bacillati</taxon>
        <taxon>Actinomycetota</taxon>
        <taxon>Actinomycetes</taxon>
        <taxon>Pseudonocardiales</taxon>
        <taxon>Pseudonocardiaceae</taxon>
        <taxon>Pseudonocardia</taxon>
    </lineage>
</organism>
<keyword evidence="1" id="KW-0732">Signal</keyword>
<dbReference type="PROSITE" id="PS51257">
    <property type="entry name" value="PROKAR_LIPOPROTEIN"/>
    <property type="match status" value="1"/>
</dbReference>
<dbReference type="Pfam" id="PF03713">
    <property type="entry name" value="DUF305"/>
    <property type="match status" value="1"/>
</dbReference>
<dbReference type="InterPro" id="IPR005183">
    <property type="entry name" value="DUF305_CopM-like"/>
</dbReference>
<feature type="signal peptide" evidence="1">
    <location>
        <begin position="1"/>
        <end position="26"/>
    </location>
</feature>
<dbReference type="Proteomes" id="UP001143463">
    <property type="component" value="Unassembled WGS sequence"/>
</dbReference>
<accession>A0A9W6L1K2</accession>
<reference evidence="3" key="1">
    <citation type="journal article" date="2014" name="Int. J. Syst. Evol. Microbiol.">
        <title>Complete genome sequence of Corynebacterium casei LMG S-19264T (=DSM 44701T), isolated from a smear-ripened cheese.</title>
        <authorList>
            <consortium name="US DOE Joint Genome Institute (JGI-PGF)"/>
            <person name="Walter F."/>
            <person name="Albersmeier A."/>
            <person name="Kalinowski J."/>
            <person name="Ruckert C."/>
        </authorList>
    </citation>
    <scope>NUCLEOTIDE SEQUENCE</scope>
    <source>
        <strain evidence="3">VKM Ac-1069</strain>
    </source>
</reference>
<gene>
    <name evidence="3" type="ORF">GCM10017577_23530</name>
</gene>
<dbReference type="AlphaFoldDB" id="A0A9W6L1K2"/>
<dbReference type="InterPro" id="IPR012347">
    <property type="entry name" value="Ferritin-like"/>
</dbReference>
<dbReference type="EMBL" id="BSFQ01000007">
    <property type="protein sequence ID" value="GLL11212.1"/>
    <property type="molecule type" value="Genomic_DNA"/>
</dbReference>
<name>A0A9W6L1K2_9PSEU</name>
<evidence type="ECO:0000313" key="3">
    <source>
        <dbReference type="EMBL" id="GLL11212.1"/>
    </source>
</evidence>
<dbReference type="RefSeq" id="WP_037039060.1">
    <property type="nucleotide sequence ID" value="NZ_BAAAUZ010000025.1"/>
</dbReference>
<keyword evidence="4" id="KW-1185">Reference proteome</keyword>
<comment type="caution">
    <text evidence="3">The sequence shown here is derived from an EMBL/GenBank/DDBJ whole genome shotgun (WGS) entry which is preliminary data.</text>
</comment>
<feature type="domain" description="DUF305" evidence="2">
    <location>
        <begin position="55"/>
        <end position="217"/>
    </location>
</feature>
<dbReference type="PANTHER" id="PTHR36933:SF1">
    <property type="entry name" value="SLL0788 PROTEIN"/>
    <property type="match status" value="1"/>
</dbReference>
<feature type="chain" id="PRO_5040901058" description="DUF305 domain-containing protein" evidence="1">
    <location>
        <begin position="27"/>
        <end position="220"/>
    </location>
</feature>
<evidence type="ECO:0000259" key="2">
    <source>
        <dbReference type="Pfam" id="PF03713"/>
    </source>
</evidence>
<evidence type="ECO:0000256" key="1">
    <source>
        <dbReference type="SAM" id="SignalP"/>
    </source>
</evidence>
<evidence type="ECO:0000313" key="4">
    <source>
        <dbReference type="Proteomes" id="UP001143463"/>
    </source>
</evidence>
<proteinExistence type="predicted"/>
<reference evidence="3" key="2">
    <citation type="submission" date="2023-01" db="EMBL/GenBank/DDBJ databases">
        <authorList>
            <person name="Sun Q."/>
            <person name="Evtushenko L."/>
        </authorList>
    </citation>
    <scope>NUCLEOTIDE SEQUENCE</scope>
    <source>
        <strain evidence="3">VKM Ac-1069</strain>
    </source>
</reference>
<protein>
    <recommendedName>
        <fullName evidence="2">DUF305 domain-containing protein</fullName>
    </recommendedName>
</protein>
<dbReference type="Gene3D" id="1.20.1260.10">
    <property type="match status" value="1"/>
</dbReference>
<sequence length="220" mass="22712">MNSKSVLGVLGTAAATVVLVAGCSGASDTATGTSTTPSAAATSSAATSAAHNAADTAFVQGMIPHHTQAVQMSEMAAQRASNEQVKQLATRIQQAQGPEIEQMRGFLAAWGEPETGSAGPSGSLGGMDHGSMNGSTSMPMSQGTGGMMTDQQMQRLGQADGTAFDRMFLQMMTEHHNGAIQMARTELAQGQNPDAKALAQKIIDDQQAEITEMQQLLATL</sequence>
<dbReference type="PANTHER" id="PTHR36933">
    <property type="entry name" value="SLL0788 PROTEIN"/>
    <property type="match status" value="1"/>
</dbReference>